<sequence>MIIILAGSILASCKNSSDENEPIEDPVEFTSEGELYLIKAEGDTIQKLDIEIADNDYERETGLMYRTEMAENRGMLFVYNNATLHNFYMKNTYIPLDLIFYGSDSTVVSLQENAEPLNEKNLPSGKPAQFILEINAGLVEKWNIETGDRFSAVRIP</sequence>
<dbReference type="Proteomes" id="UP001262582">
    <property type="component" value="Unassembled WGS sequence"/>
</dbReference>
<evidence type="ECO:0000313" key="2">
    <source>
        <dbReference type="Proteomes" id="UP001262582"/>
    </source>
</evidence>
<protein>
    <submittedName>
        <fullName evidence="1">DUF192 domain-containing protein</fullName>
    </submittedName>
</protein>
<proteinExistence type="predicted"/>
<dbReference type="PANTHER" id="PTHR37953:SF1">
    <property type="entry name" value="UPF0127 PROTEIN MJ1496"/>
    <property type="match status" value="1"/>
</dbReference>
<comment type="caution">
    <text evidence="1">The sequence shown here is derived from an EMBL/GenBank/DDBJ whole genome shotgun (WGS) entry which is preliminary data.</text>
</comment>
<gene>
    <name evidence="1" type="ORF">RM539_04000</name>
</gene>
<organism evidence="1 2">
    <name type="scientific">Autumnicola musiva</name>
    <dbReference type="NCBI Taxonomy" id="3075589"/>
    <lineage>
        <taxon>Bacteria</taxon>
        <taxon>Pseudomonadati</taxon>
        <taxon>Bacteroidota</taxon>
        <taxon>Flavobacteriia</taxon>
        <taxon>Flavobacteriales</taxon>
        <taxon>Flavobacteriaceae</taxon>
        <taxon>Autumnicola</taxon>
    </lineage>
</organism>
<dbReference type="RefSeq" id="WP_311502144.1">
    <property type="nucleotide sequence ID" value="NZ_JAVRHK010000002.1"/>
</dbReference>
<dbReference type="EMBL" id="JAVRHK010000002">
    <property type="protein sequence ID" value="MDT0675746.1"/>
    <property type="molecule type" value="Genomic_DNA"/>
</dbReference>
<keyword evidence="2" id="KW-1185">Reference proteome</keyword>
<dbReference type="InterPro" id="IPR038695">
    <property type="entry name" value="Saro_0823-like_sf"/>
</dbReference>
<dbReference type="Gene3D" id="2.60.120.1140">
    <property type="entry name" value="Protein of unknown function DUF192"/>
    <property type="match status" value="1"/>
</dbReference>
<reference evidence="1 2" key="1">
    <citation type="submission" date="2023-09" db="EMBL/GenBank/DDBJ databases">
        <authorList>
            <person name="Rey-Velasco X."/>
        </authorList>
    </citation>
    <scope>NUCLEOTIDE SEQUENCE [LARGE SCALE GENOMIC DNA]</scope>
    <source>
        <strain evidence="1 2">F117</strain>
    </source>
</reference>
<evidence type="ECO:0000313" key="1">
    <source>
        <dbReference type="EMBL" id="MDT0675746.1"/>
    </source>
</evidence>
<name>A0ABU3D2I4_9FLAO</name>
<dbReference type="PANTHER" id="PTHR37953">
    <property type="entry name" value="UPF0127 PROTEIN MJ1496"/>
    <property type="match status" value="1"/>
</dbReference>
<accession>A0ABU3D2I4</accession>
<dbReference type="Pfam" id="PF02643">
    <property type="entry name" value="DUF192"/>
    <property type="match status" value="1"/>
</dbReference>
<dbReference type="InterPro" id="IPR003795">
    <property type="entry name" value="DUF192"/>
</dbReference>